<reference evidence="1" key="2">
    <citation type="submission" date="2024-05" db="EMBL/GenBank/DDBJ databases">
        <authorList>
            <person name="Wolfe A."/>
        </authorList>
    </citation>
    <scope>NUCLEOTIDE SEQUENCE</scope>
    <source>
        <strain evidence="1">UMB1064</strain>
    </source>
</reference>
<evidence type="ECO:0008006" key="3">
    <source>
        <dbReference type="Google" id="ProtNLM"/>
    </source>
</evidence>
<gene>
    <name evidence="1" type="ORF">QP460_000145</name>
</gene>
<reference evidence="1" key="1">
    <citation type="submission" date="2023-05" db="EMBL/GenBank/DDBJ databases">
        <authorList>
            <person name="Du J."/>
        </authorList>
    </citation>
    <scope>NUCLEOTIDE SEQUENCE</scope>
    <source>
        <strain evidence="1">UMB1064</strain>
    </source>
</reference>
<sequence length="195" mass="21571">MDPLTTIRHRLQATNIAEQELEDAVAQARAAGHSWAEIGNVLNISRQAAFKRFGSVQNPVSGELMTATKTTHIAELGEKFLRHIINGEEAETVSMISPKLRKDLPWSTIYSVWEDVLAETGAFESFDDTQVTSLGGTRTKEPTSQKLLSKILGTSLVITTLKHEAGEWMARVAFDRHENVIGLLILPVDATEFPF</sequence>
<organism evidence="1 2">
    <name type="scientific">Corynebacterium amycolatum</name>
    <dbReference type="NCBI Taxonomy" id="43765"/>
    <lineage>
        <taxon>Bacteria</taxon>
        <taxon>Bacillati</taxon>
        <taxon>Actinomycetota</taxon>
        <taxon>Actinomycetes</taxon>
        <taxon>Mycobacteriales</taxon>
        <taxon>Corynebacteriaceae</taxon>
        <taxon>Corynebacterium</taxon>
    </lineage>
</organism>
<proteinExistence type="predicted"/>
<dbReference type="EMBL" id="JASOOY020000001">
    <property type="protein sequence ID" value="MEO3716005.1"/>
    <property type="molecule type" value="Genomic_DNA"/>
</dbReference>
<comment type="caution">
    <text evidence="1">The sequence shown here is derived from an EMBL/GenBank/DDBJ whole genome shotgun (WGS) entry which is preliminary data.</text>
</comment>
<evidence type="ECO:0000313" key="1">
    <source>
        <dbReference type="EMBL" id="MEO3716005.1"/>
    </source>
</evidence>
<accession>A0AAW9SUG9</accession>
<dbReference type="AlphaFoldDB" id="A0AAW9SUG9"/>
<name>A0AAW9SUG9_CORAY</name>
<evidence type="ECO:0000313" key="2">
    <source>
        <dbReference type="Proteomes" id="UP001223646"/>
    </source>
</evidence>
<dbReference type="RefSeq" id="WP_141765043.1">
    <property type="nucleotide sequence ID" value="NZ_JASOMP010000020.1"/>
</dbReference>
<dbReference type="Gene3D" id="3.10.450.590">
    <property type="match status" value="1"/>
</dbReference>
<protein>
    <recommendedName>
        <fullName evidence="3">DUF3887 domain-containing protein</fullName>
    </recommendedName>
</protein>
<dbReference type="Proteomes" id="UP001223646">
    <property type="component" value="Unassembled WGS sequence"/>
</dbReference>